<reference evidence="2" key="1">
    <citation type="submission" date="2023-07" db="EMBL/GenBank/DDBJ databases">
        <title>Genome content predicts the carbon catabolic preferences of heterotrophic bacteria.</title>
        <authorList>
            <person name="Gralka M."/>
        </authorList>
    </citation>
    <scope>NUCLEOTIDE SEQUENCE</scope>
    <source>
        <strain evidence="2">I3M17_2</strain>
    </source>
</reference>
<evidence type="ECO:0000313" key="3">
    <source>
        <dbReference type="Proteomes" id="UP001169760"/>
    </source>
</evidence>
<proteinExistence type="predicted"/>
<comment type="caution">
    <text evidence="2">The sequence shown here is derived from an EMBL/GenBank/DDBJ whole genome shotgun (WGS) entry which is preliminary data.</text>
</comment>
<feature type="transmembrane region" description="Helical" evidence="1">
    <location>
        <begin position="83"/>
        <end position="105"/>
    </location>
</feature>
<organism evidence="2 3">
    <name type="scientific">Saccharophagus degradans</name>
    <dbReference type="NCBI Taxonomy" id="86304"/>
    <lineage>
        <taxon>Bacteria</taxon>
        <taxon>Pseudomonadati</taxon>
        <taxon>Pseudomonadota</taxon>
        <taxon>Gammaproteobacteria</taxon>
        <taxon>Cellvibrionales</taxon>
        <taxon>Cellvibrionaceae</taxon>
        <taxon>Saccharophagus</taxon>
    </lineage>
</organism>
<evidence type="ECO:0000313" key="2">
    <source>
        <dbReference type="EMBL" id="MDO6423671.1"/>
    </source>
</evidence>
<evidence type="ECO:0008006" key="4">
    <source>
        <dbReference type="Google" id="ProtNLM"/>
    </source>
</evidence>
<evidence type="ECO:0000256" key="1">
    <source>
        <dbReference type="SAM" id="Phobius"/>
    </source>
</evidence>
<keyword evidence="1" id="KW-1133">Transmembrane helix</keyword>
<name>A0AAW7XAQ3_9GAMM</name>
<sequence>MKKFITLIKRECWEHKTSFFIVPIIMPLLILLFFSIADGSCEFSEKNTHCDFNNIGAEQGVNAADALLMLESSTGEAERFIEVFMFVITVPVAVIMLLVMLSYLMSCLVDERKDKSILFWNSLPVSQTQIMLSKLVSALVLIPTVSLVVSMVLQLLMAGVLYFRMSAGGEVLIQSWHDINILSLLAAQLVNYLVFMLAAFALAGWLLLVSSYFNRPLIMTVLILCAIAVVEALIMGWGSHEIRGVILDAALGSSSLFGYGLPENAMDFTKYNVFGLLTQQAVKSLSEPRIWIVAIVGASLTAAAINVRKYRGAMN</sequence>
<accession>A0AAW7XAQ3</accession>
<feature type="transmembrane region" description="Helical" evidence="1">
    <location>
        <begin position="20"/>
        <end position="37"/>
    </location>
</feature>
<dbReference type="AlphaFoldDB" id="A0AAW7XAQ3"/>
<dbReference type="RefSeq" id="WP_303493265.1">
    <property type="nucleotide sequence ID" value="NZ_JAUOPB010000010.1"/>
</dbReference>
<dbReference type="EMBL" id="JAUOPB010000010">
    <property type="protein sequence ID" value="MDO6423671.1"/>
    <property type="molecule type" value="Genomic_DNA"/>
</dbReference>
<keyword evidence="1" id="KW-0472">Membrane</keyword>
<gene>
    <name evidence="2" type="ORF">Q4521_14405</name>
</gene>
<feature type="transmembrane region" description="Helical" evidence="1">
    <location>
        <begin position="181"/>
        <end position="209"/>
    </location>
</feature>
<feature type="transmembrane region" description="Helical" evidence="1">
    <location>
        <begin position="290"/>
        <end position="307"/>
    </location>
</feature>
<dbReference type="Proteomes" id="UP001169760">
    <property type="component" value="Unassembled WGS sequence"/>
</dbReference>
<feature type="transmembrane region" description="Helical" evidence="1">
    <location>
        <begin position="135"/>
        <end position="161"/>
    </location>
</feature>
<feature type="transmembrane region" description="Helical" evidence="1">
    <location>
        <begin position="216"/>
        <end position="237"/>
    </location>
</feature>
<protein>
    <recommendedName>
        <fullName evidence="4">ABC transporter permease</fullName>
    </recommendedName>
</protein>
<keyword evidence="1" id="KW-0812">Transmembrane</keyword>